<sequence>MSTAPFEEPLQSGVDGFHRSIQDDEKGDMPPEVTDTVEARMSLPLHLPSLSTYLDDLGKIIAGNYSSPVSSNDPKELVSNKENPTYLALVFREAQVDRIFHEALINSLLLNTASQAFLEDYLALHAPFEPNSDDNPDVAELNAGTDKVEDVNVDPGNSVTAVEKKGRAKTRARARKRKRKIAHPPKENKDETKENVPEILEEPTKDPLRWIRDLPPMKPLSTKEIQESDGGDVANERPSKALPTDEVEWMKKIMKTAYSNDICPKPRYKPKRN</sequence>
<keyword evidence="3" id="KW-1185">Reference proteome</keyword>
<comment type="caution">
    <text evidence="2">The sequence shown here is derived from an EMBL/GenBank/DDBJ whole genome shotgun (WGS) entry which is preliminary data.</text>
</comment>
<evidence type="ECO:0000313" key="3">
    <source>
        <dbReference type="Proteomes" id="UP001175226"/>
    </source>
</evidence>
<organism evidence="2 3">
    <name type="scientific">Armillaria borealis</name>
    <dbReference type="NCBI Taxonomy" id="47425"/>
    <lineage>
        <taxon>Eukaryota</taxon>
        <taxon>Fungi</taxon>
        <taxon>Dikarya</taxon>
        <taxon>Basidiomycota</taxon>
        <taxon>Agaricomycotina</taxon>
        <taxon>Agaricomycetes</taxon>
        <taxon>Agaricomycetidae</taxon>
        <taxon>Agaricales</taxon>
        <taxon>Marasmiineae</taxon>
        <taxon>Physalacriaceae</taxon>
        <taxon>Armillaria</taxon>
    </lineage>
</organism>
<protein>
    <submittedName>
        <fullName evidence="2">Uncharacterized protein</fullName>
    </submittedName>
</protein>
<reference evidence="2" key="1">
    <citation type="submission" date="2023-06" db="EMBL/GenBank/DDBJ databases">
        <authorList>
            <consortium name="Lawrence Berkeley National Laboratory"/>
            <person name="Ahrendt S."/>
            <person name="Sahu N."/>
            <person name="Indic B."/>
            <person name="Wong-Bajracharya J."/>
            <person name="Merenyi Z."/>
            <person name="Ke H.-M."/>
            <person name="Monk M."/>
            <person name="Kocsube S."/>
            <person name="Drula E."/>
            <person name="Lipzen A."/>
            <person name="Balint B."/>
            <person name="Henrissat B."/>
            <person name="Andreopoulos B."/>
            <person name="Martin F.M."/>
            <person name="Harder C.B."/>
            <person name="Rigling D."/>
            <person name="Ford K.L."/>
            <person name="Foster G.D."/>
            <person name="Pangilinan J."/>
            <person name="Papanicolaou A."/>
            <person name="Barry K."/>
            <person name="LaButti K."/>
            <person name="Viragh M."/>
            <person name="Koriabine M."/>
            <person name="Yan M."/>
            <person name="Riley R."/>
            <person name="Champramary S."/>
            <person name="Plett K.L."/>
            <person name="Tsai I.J."/>
            <person name="Slot J."/>
            <person name="Sipos G."/>
            <person name="Plett J."/>
            <person name="Nagy L.G."/>
            <person name="Grigoriev I.V."/>
        </authorList>
    </citation>
    <scope>NUCLEOTIDE SEQUENCE</scope>
    <source>
        <strain evidence="2">FPL87.14</strain>
    </source>
</reference>
<evidence type="ECO:0000313" key="2">
    <source>
        <dbReference type="EMBL" id="KAK0439811.1"/>
    </source>
</evidence>
<feature type="compositionally biased region" description="Basic and acidic residues" evidence="1">
    <location>
        <begin position="16"/>
        <end position="29"/>
    </location>
</feature>
<feature type="region of interest" description="Disordered" evidence="1">
    <location>
        <begin position="153"/>
        <end position="244"/>
    </location>
</feature>
<proteinExistence type="predicted"/>
<gene>
    <name evidence="2" type="ORF">EV421DRAFT_1905707</name>
</gene>
<feature type="compositionally biased region" description="Basic and acidic residues" evidence="1">
    <location>
        <begin position="184"/>
        <end position="212"/>
    </location>
</feature>
<dbReference type="Proteomes" id="UP001175226">
    <property type="component" value="Unassembled WGS sequence"/>
</dbReference>
<dbReference type="AlphaFoldDB" id="A0AA39JDJ9"/>
<feature type="region of interest" description="Disordered" evidence="1">
    <location>
        <begin position="1"/>
        <end position="32"/>
    </location>
</feature>
<evidence type="ECO:0000256" key="1">
    <source>
        <dbReference type="SAM" id="MobiDB-lite"/>
    </source>
</evidence>
<accession>A0AA39JDJ9</accession>
<feature type="compositionally biased region" description="Basic residues" evidence="1">
    <location>
        <begin position="166"/>
        <end position="183"/>
    </location>
</feature>
<dbReference type="EMBL" id="JAUEPT010000036">
    <property type="protein sequence ID" value="KAK0439811.1"/>
    <property type="molecule type" value="Genomic_DNA"/>
</dbReference>
<name>A0AA39JDJ9_9AGAR</name>